<evidence type="ECO:0000313" key="2">
    <source>
        <dbReference type="EMBL" id="QCX38476.1"/>
    </source>
</evidence>
<dbReference type="Pfam" id="PF00300">
    <property type="entry name" value="His_Phos_1"/>
    <property type="match status" value="1"/>
</dbReference>
<dbReference type="SUPFAM" id="SSF53254">
    <property type="entry name" value="Phosphoglycerate mutase-like"/>
    <property type="match status" value="1"/>
</dbReference>
<keyword evidence="1" id="KW-0732">Signal</keyword>
<evidence type="ECO:0000256" key="1">
    <source>
        <dbReference type="SAM" id="SignalP"/>
    </source>
</evidence>
<dbReference type="KEGG" id="fbe:FF125_08550"/>
<dbReference type="AlphaFoldDB" id="A0A5B7TTQ1"/>
<keyword evidence="3" id="KW-1185">Reference proteome</keyword>
<dbReference type="CDD" id="cd07067">
    <property type="entry name" value="HP_PGM_like"/>
    <property type="match status" value="1"/>
</dbReference>
<accession>A0A5B7TTQ1</accession>
<dbReference type="InterPro" id="IPR029033">
    <property type="entry name" value="His_PPase_superfam"/>
</dbReference>
<dbReference type="Gene3D" id="3.40.50.1240">
    <property type="entry name" value="Phosphoglycerate mutase-like"/>
    <property type="match status" value="1"/>
</dbReference>
<evidence type="ECO:0000313" key="3">
    <source>
        <dbReference type="Proteomes" id="UP000306229"/>
    </source>
</evidence>
<sequence>MKKYLIAILLFSITVTAFSQKEKTTYYLIRHAEKVKTDATDKNPELNKIGKERAKSWKNIFDELKIDAIYSTDYHRTLQTVAPIAKSKKLTVQKYHPNNLDVDQFLKDTKGKAILIVGHSNTIPSFANKLIGNGEYLNIDETDNDNLYLVTIEGDLIEHVMIDVE</sequence>
<gene>
    <name evidence="2" type="ORF">FF125_08550</name>
</gene>
<dbReference type="InterPro" id="IPR013078">
    <property type="entry name" value="His_Pase_superF_clade-1"/>
</dbReference>
<dbReference type="Proteomes" id="UP000306229">
    <property type="component" value="Chromosome"/>
</dbReference>
<proteinExistence type="predicted"/>
<feature type="signal peptide" evidence="1">
    <location>
        <begin position="1"/>
        <end position="19"/>
    </location>
</feature>
<protein>
    <submittedName>
        <fullName evidence="2">Histidine phosphatase family protein</fullName>
    </submittedName>
</protein>
<dbReference type="EMBL" id="CP040749">
    <property type="protein sequence ID" value="QCX38476.1"/>
    <property type="molecule type" value="Genomic_DNA"/>
</dbReference>
<name>A0A5B7TTQ1_9FLAO</name>
<reference evidence="2 3" key="1">
    <citation type="submission" date="2019-05" db="EMBL/GenBank/DDBJ databases">
        <title>Algicella ahnfeltiae gen. nov., sp. nov., a novel marine bacterium of the family Flavobacteriaceae isolated from a red alga.</title>
        <authorList>
            <person name="Nedashkovskaya O.I."/>
            <person name="Kukhlevskiy A.D."/>
            <person name="Kim S.-G."/>
            <person name="Zhukova N.V."/>
            <person name="Mikhailov V.V."/>
        </authorList>
    </citation>
    <scope>NUCLEOTIDE SEQUENCE [LARGE SCALE GENOMIC DNA]</scope>
    <source>
        <strain evidence="2 3">10Alg115</strain>
    </source>
</reference>
<dbReference type="OrthoDB" id="3296006at2"/>
<organism evidence="2 3">
    <name type="scientific">Aureibaculum algae</name>
    <dbReference type="NCBI Taxonomy" id="2584122"/>
    <lineage>
        <taxon>Bacteria</taxon>
        <taxon>Pseudomonadati</taxon>
        <taxon>Bacteroidota</taxon>
        <taxon>Flavobacteriia</taxon>
        <taxon>Flavobacteriales</taxon>
        <taxon>Flavobacteriaceae</taxon>
        <taxon>Aureibaculum</taxon>
    </lineage>
</organism>
<dbReference type="RefSeq" id="WP_138949373.1">
    <property type="nucleotide sequence ID" value="NZ_CP040749.1"/>
</dbReference>
<feature type="chain" id="PRO_5023066070" evidence="1">
    <location>
        <begin position="20"/>
        <end position="165"/>
    </location>
</feature>